<organism evidence="1">
    <name type="scientific">Nothobranchius rachovii</name>
    <name type="common">bluefin notho</name>
    <dbReference type="NCBI Taxonomy" id="451742"/>
    <lineage>
        <taxon>Eukaryota</taxon>
        <taxon>Metazoa</taxon>
        <taxon>Chordata</taxon>
        <taxon>Craniata</taxon>
        <taxon>Vertebrata</taxon>
        <taxon>Euteleostomi</taxon>
        <taxon>Actinopterygii</taxon>
        <taxon>Neopterygii</taxon>
        <taxon>Teleostei</taxon>
        <taxon>Neoteleostei</taxon>
        <taxon>Acanthomorphata</taxon>
        <taxon>Ovalentaria</taxon>
        <taxon>Atherinomorphae</taxon>
        <taxon>Cyprinodontiformes</taxon>
        <taxon>Nothobranchiidae</taxon>
        <taxon>Nothobranchius</taxon>
    </lineage>
</organism>
<dbReference type="AlphaFoldDB" id="A0A1A8RZE8"/>
<proteinExistence type="predicted"/>
<name>A0A1A8RZE8_9TELE</name>
<reference evidence="1" key="2">
    <citation type="submission" date="2016-06" db="EMBL/GenBank/DDBJ databases">
        <title>The genome of a short-lived fish provides insights into sex chromosome evolution and the genetic control of aging.</title>
        <authorList>
            <person name="Reichwald K."/>
            <person name="Felder M."/>
            <person name="Petzold A."/>
            <person name="Koch P."/>
            <person name="Groth M."/>
            <person name="Platzer M."/>
        </authorList>
    </citation>
    <scope>NUCLEOTIDE SEQUENCE</scope>
    <source>
        <tissue evidence="1">Brain</tissue>
    </source>
</reference>
<accession>A0A1A8RZE8</accession>
<feature type="non-terminal residue" evidence="1">
    <location>
        <position position="1"/>
    </location>
</feature>
<evidence type="ECO:0000313" key="1">
    <source>
        <dbReference type="EMBL" id="SBS10659.1"/>
    </source>
</evidence>
<gene>
    <name evidence="1" type="primary">CRLF1A</name>
</gene>
<sequence>LRLGKETRLWLQQHVHEAVRPVEGAYAEIPKNSQPGRFSKGINHSTCWLHKQRKESGVKAGCVFVYK</sequence>
<protein>
    <submittedName>
        <fullName evidence="1">Cytokine receptor-like factor 1a</fullName>
    </submittedName>
</protein>
<reference evidence="1" key="1">
    <citation type="submission" date="2016-05" db="EMBL/GenBank/DDBJ databases">
        <authorList>
            <person name="Lavstsen T."/>
            <person name="Jespersen J.S."/>
        </authorList>
    </citation>
    <scope>NUCLEOTIDE SEQUENCE</scope>
    <source>
        <tissue evidence="1">Brain</tissue>
    </source>
</reference>
<keyword evidence="1" id="KW-0675">Receptor</keyword>
<dbReference type="EMBL" id="HAEI01010464">
    <property type="protein sequence ID" value="SBS10659.1"/>
    <property type="molecule type" value="Transcribed_RNA"/>
</dbReference>